<dbReference type="AlphaFoldDB" id="A0A9X9LLH8"/>
<evidence type="ECO:0000313" key="3">
    <source>
        <dbReference type="Proteomes" id="UP000269945"/>
    </source>
</evidence>
<organism evidence="2 3">
    <name type="scientific">Gulo gulo</name>
    <name type="common">Wolverine</name>
    <name type="synonym">Gluton</name>
    <dbReference type="NCBI Taxonomy" id="48420"/>
    <lineage>
        <taxon>Eukaryota</taxon>
        <taxon>Metazoa</taxon>
        <taxon>Chordata</taxon>
        <taxon>Craniata</taxon>
        <taxon>Vertebrata</taxon>
        <taxon>Euteleostomi</taxon>
        <taxon>Mammalia</taxon>
        <taxon>Eutheria</taxon>
        <taxon>Laurasiatheria</taxon>
        <taxon>Carnivora</taxon>
        <taxon>Caniformia</taxon>
        <taxon>Musteloidea</taxon>
        <taxon>Mustelidae</taxon>
        <taxon>Guloninae</taxon>
        <taxon>Gulo</taxon>
    </lineage>
</organism>
<keyword evidence="3" id="KW-1185">Reference proteome</keyword>
<proteinExistence type="predicted"/>
<protein>
    <submittedName>
        <fullName evidence="2">Uncharacterized protein</fullName>
    </submittedName>
</protein>
<evidence type="ECO:0000256" key="1">
    <source>
        <dbReference type="SAM" id="MobiDB-lite"/>
    </source>
</evidence>
<feature type="region of interest" description="Disordered" evidence="1">
    <location>
        <begin position="1"/>
        <end position="27"/>
    </location>
</feature>
<name>A0A9X9LLH8_GULGU</name>
<gene>
    <name evidence="2" type="ORF">BN2614_LOCUS1</name>
</gene>
<dbReference type="Proteomes" id="UP000269945">
    <property type="component" value="Unassembled WGS sequence"/>
</dbReference>
<sequence>MRNWMSCVGRKAQSARPGTGPSRRPPGPPHTLLTTFCCWACFCRRLATSRHRASFSLEHTGAVSYPHAPSHALGRCRVAGSPAVTALWPLCARLHSWGRTYRRSGWGVRWRGLLRKGLGGLGRTQDRAPLPPPTISAPTEPEETREGEPSSQAGERPMGVILCLWGARGCSPGLEMAHR</sequence>
<comment type="caution">
    <text evidence="2">The sequence shown here is derived from an EMBL/GenBank/DDBJ whole genome shotgun (WGS) entry which is preliminary data.</text>
</comment>
<evidence type="ECO:0000313" key="2">
    <source>
        <dbReference type="EMBL" id="VCW76253.1"/>
    </source>
</evidence>
<feature type="region of interest" description="Disordered" evidence="1">
    <location>
        <begin position="121"/>
        <end position="154"/>
    </location>
</feature>
<dbReference type="EMBL" id="CYRY02007097">
    <property type="protein sequence ID" value="VCW76253.1"/>
    <property type="molecule type" value="Genomic_DNA"/>
</dbReference>
<reference evidence="2 3" key="1">
    <citation type="submission" date="2018-10" db="EMBL/GenBank/DDBJ databases">
        <authorList>
            <person name="Ekblom R."/>
            <person name="Jareborg N."/>
        </authorList>
    </citation>
    <scope>NUCLEOTIDE SEQUENCE [LARGE SCALE GENOMIC DNA]</scope>
    <source>
        <tissue evidence="2">Muscle</tissue>
    </source>
</reference>
<accession>A0A9X9LLH8</accession>